<dbReference type="SUPFAM" id="SSF50044">
    <property type="entry name" value="SH3-domain"/>
    <property type="match status" value="3"/>
</dbReference>
<organism evidence="7 8">
    <name type="scientific">Heligmosomoides polygyrus</name>
    <name type="common">Parasitic roundworm</name>
    <dbReference type="NCBI Taxonomy" id="6339"/>
    <lineage>
        <taxon>Eukaryota</taxon>
        <taxon>Metazoa</taxon>
        <taxon>Ecdysozoa</taxon>
        <taxon>Nematoda</taxon>
        <taxon>Chromadorea</taxon>
        <taxon>Rhabditida</taxon>
        <taxon>Rhabditina</taxon>
        <taxon>Rhabditomorpha</taxon>
        <taxon>Strongyloidea</taxon>
        <taxon>Heligmosomidae</taxon>
        <taxon>Heligmosomoides</taxon>
    </lineage>
</organism>
<dbReference type="GO" id="GO:0008289">
    <property type="term" value="F:lipid binding"/>
    <property type="evidence" value="ECO:0007669"/>
    <property type="project" value="TreeGrafter"/>
</dbReference>
<protein>
    <submittedName>
        <fullName evidence="8">SH3 domain-containing protein</fullName>
    </submittedName>
</protein>
<dbReference type="PRINTS" id="PR00452">
    <property type="entry name" value="SH3DOMAIN"/>
</dbReference>
<evidence type="ECO:0000256" key="3">
    <source>
        <dbReference type="ARBA" id="ARBA00022490"/>
    </source>
</evidence>
<dbReference type="Gene3D" id="2.30.30.40">
    <property type="entry name" value="SH3 Domains"/>
    <property type="match status" value="3"/>
</dbReference>
<dbReference type="Pfam" id="PF00018">
    <property type="entry name" value="SH3_1"/>
    <property type="match status" value="3"/>
</dbReference>
<dbReference type="WBParaSite" id="HPBE_0002323001-mRNA-1">
    <property type="protein sequence ID" value="HPBE_0002323001-mRNA-1"/>
    <property type="gene ID" value="HPBE_0002323001"/>
</dbReference>
<evidence type="ECO:0000256" key="5">
    <source>
        <dbReference type="SAM" id="MobiDB-lite"/>
    </source>
</evidence>
<keyword evidence="3" id="KW-0963">Cytoplasm</keyword>
<dbReference type="InterPro" id="IPR046982">
    <property type="entry name" value="BIN3/RVS161-like"/>
</dbReference>
<dbReference type="PRINTS" id="PR00499">
    <property type="entry name" value="P67PHOX"/>
</dbReference>
<dbReference type="PANTHER" id="PTHR47174:SF3">
    <property type="entry name" value="BRIDGING INTEGRATOR 3"/>
    <property type="match status" value="1"/>
</dbReference>
<dbReference type="PANTHER" id="PTHR47174">
    <property type="entry name" value="BRIDGING INTEGRATOR 3"/>
    <property type="match status" value="1"/>
</dbReference>
<dbReference type="GO" id="GO:0051666">
    <property type="term" value="P:actin cortical patch localization"/>
    <property type="evidence" value="ECO:0007669"/>
    <property type="project" value="InterPro"/>
</dbReference>
<evidence type="ECO:0000259" key="6">
    <source>
        <dbReference type="PROSITE" id="PS50002"/>
    </source>
</evidence>
<comment type="subcellular location">
    <subcellularLocation>
        <location evidence="1">Cytoplasm</location>
    </subcellularLocation>
</comment>
<sequence length="267" mass="28932">LDNGKKSRRTIPSPAPKRSSSFRPFSGRNNRTGANGIIPLSFLDILVPLTSATHGSEVMATAIYDYDSNTPGDLTFRMHDQIKVLQRVGPDWLRGSLGGREGIFPANFVSCPGVDTLPMVQPAVQSAASVEKMTAAYDYVSGVSGDLNFNADTVEVVARLDQDWIRGRVNGREGLAPLSYLAPYGTPVKSPNSRGIASISALGAFILFQTVTAIADHSSDDPNMLYFSKGDRILIVEDVDSYWYRGKVEGFKTLPAGLFPKALVKED</sequence>
<feature type="domain" description="SH3" evidence="6">
    <location>
        <begin position="206"/>
        <end position="267"/>
    </location>
</feature>
<dbReference type="InterPro" id="IPR036028">
    <property type="entry name" value="SH3-like_dom_sf"/>
</dbReference>
<dbReference type="GO" id="GO:0097320">
    <property type="term" value="P:plasma membrane tubulation"/>
    <property type="evidence" value="ECO:0007669"/>
    <property type="project" value="TreeGrafter"/>
</dbReference>
<feature type="compositionally biased region" description="Polar residues" evidence="5">
    <location>
        <begin position="18"/>
        <end position="30"/>
    </location>
</feature>
<dbReference type="CDD" id="cd00174">
    <property type="entry name" value="SH3"/>
    <property type="match status" value="2"/>
</dbReference>
<dbReference type="GO" id="GO:0015629">
    <property type="term" value="C:actin cytoskeleton"/>
    <property type="evidence" value="ECO:0007669"/>
    <property type="project" value="TreeGrafter"/>
</dbReference>
<dbReference type="SMART" id="SM00326">
    <property type="entry name" value="SH3"/>
    <property type="match status" value="3"/>
</dbReference>
<dbReference type="InterPro" id="IPR001452">
    <property type="entry name" value="SH3_domain"/>
</dbReference>
<dbReference type="GO" id="GO:0005737">
    <property type="term" value="C:cytoplasm"/>
    <property type="evidence" value="ECO:0007669"/>
    <property type="project" value="UniProtKB-SubCell"/>
</dbReference>
<dbReference type="Proteomes" id="UP000050761">
    <property type="component" value="Unassembled WGS sequence"/>
</dbReference>
<evidence type="ECO:0000256" key="4">
    <source>
        <dbReference type="PROSITE-ProRule" id="PRU00192"/>
    </source>
</evidence>
<dbReference type="GO" id="GO:0006897">
    <property type="term" value="P:endocytosis"/>
    <property type="evidence" value="ECO:0007669"/>
    <property type="project" value="InterPro"/>
</dbReference>
<proteinExistence type="predicted"/>
<evidence type="ECO:0000256" key="2">
    <source>
        <dbReference type="ARBA" id="ARBA00022443"/>
    </source>
</evidence>
<reference evidence="8" key="1">
    <citation type="submission" date="2019-09" db="UniProtKB">
        <authorList>
            <consortium name="WormBaseParasite"/>
        </authorList>
    </citation>
    <scope>IDENTIFICATION</scope>
</reference>
<evidence type="ECO:0000313" key="8">
    <source>
        <dbReference type="WBParaSite" id="HPBE_0002323001-mRNA-1"/>
    </source>
</evidence>
<name>A0A183GKL0_HELPZ</name>
<evidence type="ECO:0000313" key="7">
    <source>
        <dbReference type="Proteomes" id="UP000050761"/>
    </source>
</evidence>
<keyword evidence="2 4" id="KW-0728">SH3 domain</keyword>
<feature type="region of interest" description="Disordered" evidence="5">
    <location>
        <begin position="1"/>
        <end position="30"/>
    </location>
</feature>
<feature type="domain" description="SH3" evidence="6">
    <location>
        <begin position="128"/>
        <end position="186"/>
    </location>
</feature>
<evidence type="ECO:0000256" key="1">
    <source>
        <dbReference type="ARBA" id="ARBA00004496"/>
    </source>
</evidence>
<dbReference type="PROSITE" id="PS50002">
    <property type="entry name" value="SH3"/>
    <property type="match status" value="3"/>
</dbReference>
<dbReference type="AlphaFoldDB" id="A0A183GKL0"/>
<feature type="domain" description="SH3" evidence="6">
    <location>
        <begin position="55"/>
        <end position="114"/>
    </location>
</feature>
<keyword evidence="7" id="KW-1185">Reference proteome</keyword>
<accession>A0A183GKL0</accession>